<protein>
    <submittedName>
        <fullName evidence="1">Uncharacterized protein</fullName>
    </submittedName>
</protein>
<name>A0A284S6E2_ARMOS</name>
<organism evidence="1 2">
    <name type="scientific">Armillaria ostoyae</name>
    <name type="common">Armillaria root rot fungus</name>
    <dbReference type="NCBI Taxonomy" id="47428"/>
    <lineage>
        <taxon>Eukaryota</taxon>
        <taxon>Fungi</taxon>
        <taxon>Dikarya</taxon>
        <taxon>Basidiomycota</taxon>
        <taxon>Agaricomycotina</taxon>
        <taxon>Agaricomycetes</taxon>
        <taxon>Agaricomycetidae</taxon>
        <taxon>Agaricales</taxon>
        <taxon>Marasmiineae</taxon>
        <taxon>Physalacriaceae</taxon>
        <taxon>Armillaria</taxon>
    </lineage>
</organism>
<dbReference type="AlphaFoldDB" id="A0A284S6E2"/>
<reference evidence="2" key="1">
    <citation type="journal article" date="2017" name="Nat. Ecol. Evol.">
        <title>Genome expansion and lineage-specific genetic innovations in the forest pathogenic fungi Armillaria.</title>
        <authorList>
            <person name="Sipos G."/>
            <person name="Prasanna A.N."/>
            <person name="Walter M.C."/>
            <person name="O'Connor E."/>
            <person name="Balint B."/>
            <person name="Krizsan K."/>
            <person name="Kiss B."/>
            <person name="Hess J."/>
            <person name="Varga T."/>
            <person name="Slot J."/>
            <person name="Riley R."/>
            <person name="Boka B."/>
            <person name="Rigling D."/>
            <person name="Barry K."/>
            <person name="Lee J."/>
            <person name="Mihaltcheva S."/>
            <person name="LaButti K."/>
            <person name="Lipzen A."/>
            <person name="Waldron R."/>
            <person name="Moloney N.M."/>
            <person name="Sperisen C."/>
            <person name="Kredics L."/>
            <person name="Vagvoelgyi C."/>
            <person name="Patrignani A."/>
            <person name="Fitzpatrick D."/>
            <person name="Nagy I."/>
            <person name="Doyle S."/>
            <person name="Anderson J.B."/>
            <person name="Grigoriev I.V."/>
            <person name="Gueldener U."/>
            <person name="Muensterkoetter M."/>
            <person name="Nagy L.G."/>
        </authorList>
    </citation>
    <scope>NUCLEOTIDE SEQUENCE [LARGE SCALE GENOMIC DNA]</scope>
    <source>
        <strain evidence="2">C18/9</strain>
    </source>
</reference>
<keyword evidence="2" id="KW-1185">Reference proteome</keyword>
<proteinExistence type="predicted"/>
<dbReference type="EMBL" id="FUEG01000036">
    <property type="protein sequence ID" value="SJL16573.1"/>
    <property type="molecule type" value="Genomic_DNA"/>
</dbReference>
<dbReference type="Proteomes" id="UP000219338">
    <property type="component" value="Unassembled WGS sequence"/>
</dbReference>
<evidence type="ECO:0000313" key="1">
    <source>
        <dbReference type="EMBL" id="SJL16573.1"/>
    </source>
</evidence>
<sequence>MSTQPEGNGVTHANTEECRQKYVKKLAKMKVKWHAQAYKHFQVDVDVIWNSNIKQWAQEFTCQCFGVKVCHLFSDNCTSNLNNYMKSWAKQAAAAESAAAEQDGQPVLQQLILVPYIQGSTYTYSCLHIKTMEWAAKHHCPHLMYKDPKYIEILQMFNPNIKWPSANEPPGSVCSKFTNFTH</sequence>
<accession>A0A284S6E2</accession>
<evidence type="ECO:0000313" key="2">
    <source>
        <dbReference type="Proteomes" id="UP000219338"/>
    </source>
</evidence>
<gene>
    <name evidence="1" type="ORF">ARMOST_20099</name>
</gene>